<dbReference type="PANTHER" id="PTHR46797">
    <property type="entry name" value="HTH-TYPE TRANSCRIPTIONAL REGULATOR"/>
    <property type="match status" value="1"/>
</dbReference>
<gene>
    <name evidence="3" type="ORF">D0Y53_12415</name>
</gene>
<dbReference type="SMART" id="SM00530">
    <property type="entry name" value="HTH_XRE"/>
    <property type="match status" value="1"/>
</dbReference>
<evidence type="ECO:0000256" key="1">
    <source>
        <dbReference type="ARBA" id="ARBA00023125"/>
    </source>
</evidence>
<dbReference type="SUPFAM" id="SSF47413">
    <property type="entry name" value="lambda repressor-like DNA-binding domains"/>
    <property type="match status" value="1"/>
</dbReference>
<dbReference type="Pfam" id="PF01381">
    <property type="entry name" value="HTH_3"/>
    <property type="match status" value="1"/>
</dbReference>
<dbReference type="InterPro" id="IPR050807">
    <property type="entry name" value="TransReg_Diox_bact_type"/>
</dbReference>
<proteinExistence type="predicted"/>
<organism evidence="3 4">
    <name type="scientific">Cognatiluteimonas weifangensis</name>
    <dbReference type="NCBI Taxonomy" id="2303539"/>
    <lineage>
        <taxon>Bacteria</taxon>
        <taxon>Pseudomonadati</taxon>
        <taxon>Pseudomonadota</taxon>
        <taxon>Gammaproteobacteria</taxon>
        <taxon>Lysobacterales</taxon>
        <taxon>Lysobacteraceae</taxon>
        <taxon>Cognatiluteimonas</taxon>
    </lineage>
</organism>
<dbReference type="PANTHER" id="PTHR46797:SF1">
    <property type="entry name" value="METHYLPHOSPHONATE SYNTHASE"/>
    <property type="match status" value="1"/>
</dbReference>
<sequence length="131" mass="14259">MHSSRSRFAARLNSGVRTHIMQLGDRIKSARERACLSQAELASQSGITQQSLSNLERGKSRSLNGDALLQMARALGCSPDWLVYGDGASSSDSAALREDEQLLLSIFRGLGREEKRLVVRLLRGLTAASES</sequence>
<dbReference type="GO" id="GO:0003677">
    <property type="term" value="F:DNA binding"/>
    <property type="evidence" value="ECO:0007669"/>
    <property type="project" value="UniProtKB-KW"/>
</dbReference>
<dbReference type="AlphaFoldDB" id="A0A372DGM7"/>
<dbReference type="GO" id="GO:0005829">
    <property type="term" value="C:cytosol"/>
    <property type="evidence" value="ECO:0007669"/>
    <property type="project" value="TreeGrafter"/>
</dbReference>
<protein>
    <submittedName>
        <fullName evidence="3">XRE family transcriptional regulator</fullName>
    </submittedName>
</protein>
<name>A0A372DGM7_9GAMM</name>
<dbReference type="Gene3D" id="1.10.260.40">
    <property type="entry name" value="lambda repressor-like DNA-binding domains"/>
    <property type="match status" value="1"/>
</dbReference>
<keyword evidence="4" id="KW-1185">Reference proteome</keyword>
<dbReference type="InterPro" id="IPR010982">
    <property type="entry name" value="Lambda_DNA-bd_dom_sf"/>
</dbReference>
<evidence type="ECO:0000259" key="2">
    <source>
        <dbReference type="PROSITE" id="PS50943"/>
    </source>
</evidence>
<dbReference type="RefSeq" id="WP_117203642.1">
    <property type="nucleotide sequence ID" value="NZ_JBHTBK010000010.1"/>
</dbReference>
<dbReference type="EMBL" id="QVPD01000021">
    <property type="protein sequence ID" value="RFP58034.1"/>
    <property type="molecule type" value="Genomic_DNA"/>
</dbReference>
<dbReference type="PROSITE" id="PS50943">
    <property type="entry name" value="HTH_CROC1"/>
    <property type="match status" value="1"/>
</dbReference>
<dbReference type="GO" id="GO:0003700">
    <property type="term" value="F:DNA-binding transcription factor activity"/>
    <property type="evidence" value="ECO:0007669"/>
    <property type="project" value="TreeGrafter"/>
</dbReference>
<dbReference type="Proteomes" id="UP000262917">
    <property type="component" value="Unassembled WGS sequence"/>
</dbReference>
<evidence type="ECO:0000313" key="3">
    <source>
        <dbReference type="EMBL" id="RFP58034.1"/>
    </source>
</evidence>
<evidence type="ECO:0000313" key="4">
    <source>
        <dbReference type="Proteomes" id="UP000262917"/>
    </source>
</evidence>
<accession>A0A372DGM7</accession>
<feature type="domain" description="HTH cro/C1-type" evidence="2">
    <location>
        <begin position="27"/>
        <end position="82"/>
    </location>
</feature>
<reference evidence="3 4" key="1">
    <citation type="submission" date="2018-08" db="EMBL/GenBank/DDBJ databases">
        <title>Lysobacter weifangensis sp. nov., a new member of the family 'Xanthomonadaceae', isolated from soil in a farmland.</title>
        <authorList>
            <person name="Zhao H."/>
        </authorList>
    </citation>
    <scope>NUCLEOTIDE SEQUENCE [LARGE SCALE GENOMIC DNA]</scope>
    <source>
        <strain evidence="3 4">WF-2</strain>
    </source>
</reference>
<comment type="caution">
    <text evidence="3">The sequence shown here is derived from an EMBL/GenBank/DDBJ whole genome shotgun (WGS) entry which is preliminary data.</text>
</comment>
<dbReference type="CDD" id="cd00093">
    <property type="entry name" value="HTH_XRE"/>
    <property type="match status" value="1"/>
</dbReference>
<dbReference type="InterPro" id="IPR001387">
    <property type="entry name" value="Cro/C1-type_HTH"/>
</dbReference>
<keyword evidence="1" id="KW-0238">DNA-binding</keyword>